<dbReference type="AlphaFoldDB" id="A0A0S2KDE5"/>
<dbReference type="SUPFAM" id="SSF47819">
    <property type="entry name" value="HRDC-like"/>
    <property type="match status" value="2"/>
</dbReference>
<dbReference type="SUPFAM" id="SSF53098">
    <property type="entry name" value="Ribonuclease H-like"/>
    <property type="match status" value="1"/>
</dbReference>
<dbReference type="EMBL" id="CP013189">
    <property type="protein sequence ID" value="ALO46131.1"/>
    <property type="molecule type" value="Genomic_DNA"/>
</dbReference>
<dbReference type="PANTHER" id="PTHR47649:SF1">
    <property type="entry name" value="RIBONUCLEASE D"/>
    <property type="match status" value="1"/>
</dbReference>
<evidence type="ECO:0000256" key="4">
    <source>
        <dbReference type="ARBA" id="ARBA00022801"/>
    </source>
</evidence>
<dbReference type="Proteomes" id="UP000065641">
    <property type="component" value="Chromosome"/>
</dbReference>
<keyword evidence="2" id="KW-0819">tRNA processing</keyword>
<name>A0A0S2KDE5_9GAMM</name>
<dbReference type="InterPro" id="IPR051086">
    <property type="entry name" value="RNase_D-like"/>
</dbReference>
<accession>A0A0S2KDE5</accession>
<dbReference type="Gene3D" id="3.30.420.10">
    <property type="entry name" value="Ribonuclease H-like superfamily/Ribonuclease H"/>
    <property type="match status" value="1"/>
</dbReference>
<dbReference type="InterPro" id="IPR002562">
    <property type="entry name" value="3'-5'_exonuclease_dom"/>
</dbReference>
<dbReference type="InterPro" id="IPR002121">
    <property type="entry name" value="HRDC_dom"/>
</dbReference>
<dbReference type="InterPro" id="IPR012337">
    <property type="entry name" value="RNaseH-like_sf"/>
</dbReference>
<dbReference type="SMART" id="SM00341">
    <property type="entry name" value="HRDC"/>
    <property type="match status" value="1"/>
</dbReference>
<keyword evidence="4" id="KW-0378">Hydrolase</keyword>
<evidence type="ECO:0000313" key="8">
    <source>
        <dbReference type="Proteomes" id="UP000065641"/>
    </source>
</evidence>
<keyword evidence="8" id="KW-1185">Reference proteome</keyword>
<evidence type="ECO:0000313" key="7">
    <source>
        <dbReference type="EMBL" id="ALO46131.1"/>
    </source>
</evidence>
<evidence type="ECO:0000259" key="6">
    <source>
        <dbReference type="PROSITE" id="PS50967"/>
    </source>
</evidence>
<protein>
    <submittedName>
        <fullName evidence="7">Ribonuclease D</fullName>
    </submittedName>
</protein>
<dbReference type="GO" id="GO:0033890">
    <property type="term" value="F:ribonuclease D activity"/>
    <property type="evidence" value="ECO:0007669"/>
    <property type="project" value="InterPro"/>
</dbReference>
<dbReference type="InterPro" id="IPR010997">
    <property type="entry name" value="HRDC-like_sf"/>
</dbReference>
<proteinExistence type="predicted"/>
<dbReference type="RefSeq" id="WP_058021600.1">
    <property type="nucleotide sequence ID" value="NZ_CP013189.1"/>
</dbReference>
<evidence type="ECO:0000256" key="5">
    <source>
        <dbReference type="ARBA" id="ARBA00022839"/>
    </source>
</evidence>
<feature type="domain" description="HRDC" evidence="6">
    <location>
        <begin position="220"/>
        <end position="300"/>
    </location>
</feature>
<evidence type="ECO:0000256" key="1">
    <source>
        <dbReference type="ARBA" id="ARBA00022490"/>
    </source>
</evidence>
<sequence length="388" mass="44191">MNDSVNAVDYTFVSLSRELDQLCDKWSHLPVLALDTEFIRVNTFYPKPGLIQVCDGQDVYLLDPLDIDDFSSFKALLNNPAICKVLHSSSEDLVLFLNFFGMLPEPLFDTQKAAAFLGYGPSISYQNLVNDMTGIALGKGETRSNWLHRPLSEQQLHYAALDVKYLPELYKRLCDQLHARDRLAMFQAECAAMIDTAVRIEDEASWPNLYQQMGAAWRLNTQQLGVLQLLGIWREQQARLRDTPRTWVARDADLIQIAERMPETLSELKSLKEMSRNLYNKDADAILALVCKAEPVPQDVLENIDGAPLNHHQRVLLKKMQKAVGLIAKQSGIAEELLARKKVLIRILRLNENVEDWNMIRWPSEVRVWQQTLLHEPIAQALGVKSDA</sequence>
<dbReference type="GO" id="GO:0000166">
    <property type="term" value="F:nucleotide binding"/>
    <property type="evidence" value="ECO:0007669"/>
    <property type="project" value="InterPro"/>
</dbReference>
<reference evidence="7 8" key="1">
    <citation type="submission" date="2015-11" db="EMBL/GenBank/DDBJ databases">
        <authorList>
            <person name="Zhang Y."/>
            <person name="Guo Z."/>
        </authorList>
    </citation>
    <scope>NUCLEOTIDE SEQUENCE [LARGE SCALE GENOMIC DNA]</scope>
    <source>
        <strain evidence="7 8">KCTC 32221</strain>
    </source>
</reference>
<dbReference type="NCBIfam" id="TIGR01388">
    <property type="entry name" value="rnd"/>
    <property type="match status" value="1"/>
</dbReference>
<organism evidence="7 8">
    <name type="scientific">Pseudohongiella spirulinae</name>
    <dbReference type="NCBI Taxonomy" id="1249552"/>
    <lineage>
        <taxon>Bacteria</taxon>
        <taxon>Pseudomonadati</taxon>
        <taxon>Pseudomonadota</taxon>
        <taxon>Gammaproteobacteria</taxon>
        <taxon>Pseudomonadales</taxon>
        <taxon>Pseudohongiellaceae</taxon>
        <taxon>Pseudohongiella</taxon>
    </lineage>
</organism>
<dbReference type="SMART" id="SM00474">
    <property type="entry name" value="35EXOc"/>
    <property type="match status" value="1"/>
</dbReference>
<keyword evidence="3" id="KW-0540">Nuclease</keyword>
<dbReference type="GO" id="GO:0008033">
    <property type="term" value="P:tRNA processing"/>
    <property type="evidence" value="ECO:0007669"/>
    <property type="project" value="UniProtKB-KW"/>
</dbReference>
<keyword evidence="1" id="KW-0963">Cytoplasm</keyword>
<dbReference type="KEGG" id="pspi:PS2015_1474"/>
<evidence type="ECO:0000256" key="2">
    <source>
        <dbReference type="ARBA" id="ARBA00022694"/>
    </source>
</evidence>
<dbReference type="GO" id="GO:0008408">
    <property type="term" value="F:3'-5' exonuclease activity"/>
    <property type="evidence" value="ECO:0007669"/>
    <property type="project" value="InterPro"/>
</dbReference>
<dbReference type="Pfam" id="PF01612">
    <property type="entry name" value="DNA_pol_A_exo1"/>
    <property type="match status" value="1"/>
</dbReference>
<dbReference type="InterPro" id="IPR044876">
    <property type="entry name" value="HRDC_dom_sf"/>
</dbReference>
<dbReference type="OrthoDB" id="9800549at2"/>
<gene>
    <name evidence="7" type="ORF">PS2015_1474</name>
</gene>
<keyword evidence="5" id="KW-0269">Exonuclease</keyword>
<dbReference type="InterPro" id="IPR006292">
    <property type="entry name" value="RNase_D"/>
</dbReference>
<dbReference type="CDD" id="cd06142">
    <property type="entry name" value="RNaseD_exo"/>
    <property type="match status" value="1"/>
</dbReference>
<dbReference type="PROSITE" id="PS50967">
    <property type="entry name" value="HRDC"/>
    <property type="match status" value="1"/>
</dbReference>
<evidence type="ECO:0000256" key="3">
    <source>
        <dbReference type="ARBA" id="ARBA00022722"/>
    </source>
</evidence>
<dbReference type="InterPro" id="IPR036397">
    <property type="entry name" value="RNaseH_sf"/>
</dbReference>
<dbReference type="Gene3D" id="1.10.150.80">
    <property type="entry name" value="HRDC domain"/>
    <property type="match status" value="1"/>
</dbReference>
<dbReference type="STRING" id="1249552.PS2015_1474"/>
<dbReference type="PANTHER" id="PTHR47649">
    <property type="entry name" value="RIBONUCLEASE D"/>
    <property type="match status" value="1"/>
</dbReference>
<dbReference type="GO" id="GO:0003676">
    <property type="term" value="F:nucleic acid binding"/>
    <property type="evidence" value="ECO:0007669"/>
    <property type="project" value="InterPro"/>
</dbReference>
<dbReference type="Pfam" id="PF00570">
    <property type="entry name" value="HRDC"/>
    <property type="match status" value="1"/>
</dbReference>